<organism evidence="2 3">
    <name type="scientific">Pyronema omphalodes (strain CBS 100304)</name>
    <name type="common">Pyronema confluens</name>
    <dbReference type="NCBI Taxonomy" id="1076935"/>
    <lineage>
        <taxon>Eukaryota</taxon>
        <taxon>Fungi</taxon>
        <taxon>Dikarya</taxon>
        <taxon>Ascomycota</taxon>
        <taxon>Pezizomycotina</taxon>
        <taxon>Pezizomycetes</taxon>
        <taxon>Pezizales</taxon>
        <taxon>Pyronemataceae</taxon>
        <taxon>Pyronema</taxon>
    </lineage>
</organism>
<dbReference type="InterPro" id="IPR010730">
    <property type="entry name" value="HET"/>
</dbReference>
<keyword evidence="3" id="KW-1185">Reference proteome</keyword>
<name>U4KZH9_PYROM</name>
<accession>U4KZH9</accession>
<dbReference type="eggNOG" id="ENOG502RYNU">
    <property type="taxonomic scope" value="Eukaryota"/>
</dbReference>
<proteinExistence type="predicted"/>
<dbReference type="OMA" id="TEWITRA"/>
<gene>
    <name evidence="2" type="ORF">PCON_06707</name>
</gene>
<feature type="domain" description="Heterokaryon incompatibility" evidence="1">
    <location>
        <begin position="56"/>
        <end position="149"/>
    </location>
</feature>
<dbReference type="InterPro" id="IPR052895">
    <property type="entry name" value="HetReg/Transcr_Mod"/>
</dbReference>
<dbReference type="EMBL" id="HF935332">
    <property type="protein sequence ID" value="CCX07120.1"/>
    <property type="molecule type" value="Genomic_DNA"/>
</dbReference>
<dbReference type="Proteomes" id="UP000018144">
    <property type="component" value="Unassembled WGS sequence"/>
</dbReference>
<dbReference type="STRING" id="1076935.U4KZH9"/>
<protein>
    <recommendedName>
        <fullName evidence="1">Heterokaryon incompatibility domain-containing protein</fullName>
    </recommendedName>
</protein>
<sequence>MMDLILIIPFTDLSGGTVGLSSHATPKRFRFVVCLGPTTQNRLDIYEGDSIEGFSYAAISYLWADKPHVCTDVTKCLGSFHVVGATDSGGDPIYIDILQTVALAALQLNCGFLWIDQVCIMQADPEDRRWQVMGMYEIYKNCEACLVFPGGLGQLVGLQDETEWITRAWTQQEAMAPKNVMCVFHFDLIGPDVTSWFMHGTFPFGIRLVQDGYSAMVSLDNLLQGVVSLNPTLSIQRGGIQHQEEIPIPIEIFENTGALLSL</sequence>
<reference evidence="2 3" key="1">
    <citation type="journal article" date="2013" name="PLoS Genet.">
        <title>The genome and development-dependent transcriptomes of Pyronema confluens: a window into fungal evolution.</title>
        <authorList>
            <person name="Traeger S."/>
            <person name="Altegoer F."/>
            <person name="Freitag M."/>
            <person name="Gabaldon T."/>
            <person name="Kempken F."/>
            <person name="Kumar A."/>
            <person name="Marcet-Houben M."/>
            <person name="Poggeler S."/>
            <person name="Stajich J.E."/>
            <person name="Nowrousian M."/>
        </authorList>
    </citation>
    <scope>NUCLEOTIDE SEQUENCE [LARGE SCALE GENOMIC DNA]</scope>
    <source>
        <strain evidence="3">CBS 100304</strain>
        <tissue evidence="2">Vegetative mycelium</tissue>
    </source>
</reference>
<dbReference type="OrthoDB" id="674604at2759"/>
<dbReference type="AlphaFoldDB" id="U4KZH9"/>
<evidence type="ECO:0000259" key="1">
    <source>
        <dbReference type="Pfam" id="PF06985"/>
    </source>
</evidence>
<dbReference type="PANTHER" id="PTHR24148">
    <property type="entry name" value="ANKYRIN REPEAT DOMAIN-CONTAINING PROTEIN 39 HOMOLOG-RELATED"/>
    <property type="match status" value="1"/>
</dbReference>
<dbReference type="PANTHER" id="PTHR24148:SF64">
    <property type="entry name" value="HETEROKARYON INCOMPATIBILITY DOMAIN-CONTAINING PROTEIN"/>
    <property type="match status" value="1"/>
</dbReference>
<evidence type="ECO:0000313" key="3">
    <source>
        <dbReference type="Proteomes" id="UP000018144"/>
    </source>
</evidence>
<dbReference type="Pfam" id="PF06985">
    <property type="entry name" value="HET"/>
    <property type="match status" value="1"/>
</dbReference>
<evidence type="ECO:0000313" key="2">
    <source>
        <dbReference type="EMBL" id="CCX07120.1"/>
    </source>
</evidence>